<proteinExistence type="predicted"/>
<reference evidence="2 3" key="1">
    <citation type="journal article" date="2014" name="FEMS Microbiol. Ecol.">
        <title>Sphaerotilus natans encrusted with nanoball-shaped Fe(III) oxide minerals formed by nitrate-reducing mixotrophic Fe(II) oxidation.</title>
        <authorList>
            <person name="Park S."/>
            <person name="Kim D.H."/>
            <person name="Lee J.H."/>
            <person name="Hur H.G."/>
        </authorList>
    </citation>
    <scope>NUCLEOTIDE SEQUENCE [LARGE SCALE GENOMIC DNA]</scope>
    <source>
        <strain evidence="2 3">DSM 6575</strain>
    </source>
</reference>
<evidence type="ECO:0000313" key="2">
    <source>
        <dbReference type="EMBL" id="KDB50672.1"/>
    </source>
</evidence>
<evidence type="ECO:0000256" key="1">
    <source>
        <dbReference type="SAM" id="MobiDB-lite"/>
    </source>
</evidence>
<gene>
    <name evidence="2" type="ORF">X805_37450</name>
</gene>
<keyword evidence="3" id="KW-1185">Reference proteome</keyword>
<protein>
    <submittedName>
        <fullName evidence="2">Uncharacterized protein</fullName>
    </submittedName>
</protein>
<sequence length="65" mass="6446">MTDRKNPAVEGSVREAGSGTSAGAPGNGERGEREEGADSGAAIDQPIRPGPCGARDPAVVGRGWG</sequence>
<feature type="region of interest" description="Disordered" evidence="1">
    <location>
        <begin position="1"/>
        <end position="65"/>
    </location>
</feature>
<name>A0A059KGR4_9BURK</name>
<evidence type="ECO:0000313" key="3">
    <source>
        <dbReference type="Proteomes" id="UP000026714"/>
    </source>
</evidence>
<organism evidence="2 3">
    <name type="scientific">Sphaerotilus natans subsp. natans DSM 6575</name>
    <dbReference type="NCBI Taxonomy" id="1286631"/>
    <lineage>
        <taxon>Bacteria</taxon>
        <taxon>Pseudomonadati</taxon>
        <taxon>Pseudomonadota</taxon>
        <taxon>Betaproteobacteria</taxon>
        <taxon>Burkholderiales</taxon>
        <taxon>Sphaerotilaceae</taxon>
        <taxon>Sphaerotilus</taxon>
    </lineage>
</organism>
<comment type="caution">
    <text evidence="2">The sequence shown here is derived from an EMBL/GenBank/DDBJ whole genome shotgun (WGS) entry which is preliminary data.</text>
</comment>
<dbReference type="AlphaFoldDB" id="A0A059KGR4"/>
<accession>A0A059KGR4</accession>
<dbReference type="Proteomes" id="UP000026714">
    <property type="component" value="Unassembled WGS sequence"/>
</dbReference>
<dbReference type="EMBL" id="AZRA01000121">
    <property type="protein sequence ID" value="KDB50672.1"/>
    <property type="molecule type" value="Genomic_DNA"/>
</dbReference>